<dbReference type="EMBL" id="JADIMQ010000039">
    <property type="protein sequence ID" value="MBO8448136.1"/>
    <property type="molecule type" value="Genomic_DNA"/>
</dbReference>
<sequence length="291" mass="31954">MGTGIGNRGAFAAVPAVLAAAFCLFTSCGPSAYLLDIETRQPSAAGVDLVGKTISVVYLDDGTAEDSLFAANMSSSFVSRLEKEYFAGDSIITMFSLDKEPGISYRDKSRMVGLLMDTGADVVFLFDSPSFSGTGTVEGQVSGTVPFSVQLYVYDSMDSRDTVLQYSGSSMADLADMENTAKSVGNASGGKFTPRWRAEEIPFFLYDSQKWYETYFHVQDYEWQKAMDIWMDMLGTGDLEKKACIEYNIATACYLLGQYDLALEWVEMSATHFHLPYTASLKSMIEAKLGR</sequence>
<reference evidence="1" key="1">
    <citation type="submission" date="2020-10" db="EMBL/GenBank/DDBJ databases">
        <authorList>
            <person name="Gilroy R."/>
        </authorList>
    </citation>
    <scope>NUCLEOTIDE SEQUENCE</scope>
    <source>
        <strain evidence="1">20514</strain>
    </source>
</reference>
<name>A0A9D9EKC9_9BACT</name>
<accession>A0A9D9EKC9</accession>
<gene>
    <name evidence="1" type="ORF">IAC29_02555</name>
</gene>
<evidence type="ECO:0000313" key="1">
    <source>
        <dbReference type="EMBL" id="MBO8448136.1"/>
    </source>
</evidence>
<protein>
    <submittedName>
        <fullName evidence="1">Tetratricopeptide repeat protein</fullName>
    </submittedName>
</protein>
<organism evidence="1 2">
    <name type="scientific">Candidatus Cryptobacteroides merdigallinarum</name>
    <dbReference type="NCBI Taxonomy" id="2840770"/>
    <lineage>
        <taxon>Bacteria</taxon>
        <taxon>Pseudomonadati</taxon>
        <taxon>Bacteroidota</taxon>
        <taxon>Bacteroidia</taxon>
        <taxon>Bacteroidales</taxon>
        <taxon>Candidatus Cryptobacteroides</taxon>
    </lineage>
</organism>
<dbReference type="AlphaFoldDB" id="A0A9D9EKC9"/>
<comment type="caution">
    <text evidence="1">The sequence shown here is derived from an EMBL/GenBank/DDBJ whole genome shotgun (WGS) entry which is preliminary data.</text>
</comment>
<dbReference type="Pfam" id="PF19867">
    <property type="entry name" value="DUF6340"/>
    <property type="match status" value="1"/>
</dbReference>
<evidence type="ECO:0000313" key="2">
    <source>
        <dbReference type="Proteomes" id="UP000810252"/>
    </source>
</evidence>
<dbReference type="InterPro" id="IPR045921">
    <property type="entry name" value="DUF6340"/>
</dbReference>
<reference evidence="1" key="2">
    <citation type="journal article" date="2021" name="PeerJ">
        <title>Extensive microbial diversity within the chicken gut microbiome revealed by metagenomics and culture.</title>
        <authorList>
            <person name="Gilroy R."/>
            <person name="Ravi A."/>
            <person name="Getino M."/>
            <person name="Pursley I."/>
            <person name="Horton D.L."/>
            <person name="Alikhan N.F."/>
            <person name="Baker D."/>
            <person name="Gharbi K."/>
            <person name="Hall N."/>
            <person name="Watson M."/>
            <person name="Adriaenssens E.M."/>
            <person name="Foster-Nyarko E."/>
            <person name="Jarju S."/>
            <person name="Secka A."/>
            <person name="Antonio M."/>
            <person name="Oren A."/>
            <person name="Chaudhuri R.R."/>
            <person name="La Ragione R."/>
            <person name="Hildebrand F."/>
            <person name="Pallen M.J."/>
        </authorList>
    </citation>
    <scope>NUCLEOTIDE SEQUENCE</scope>
    <source>
        <strain evidence="1">20514</strain>
    </source>
</reference>
<dbReference type="Proteomes" id="UP000810252">
    <property type="component" value="Unassembled WGS sequence"/>
</dbReference>
<proteinExistence type="predicted"/>